<comment type="caution">
    <text evidence="2">The sequence shown here is derived from an EMBL/GenBank/DDBJ whole genome shotgun (WGS) entry which is preliminary data.</text>
</comment>
<evidence type="ECO:0000256" key="1">
    <source>
        <dbReference type="SAM" id="MobiDB-lite"/>
    </source>
</evidence>
<feature type="region of interest" description="Disordered" evidence="1">
    <location>
        <begin position="140"/>
        <end position="163"/>
    </location>
</feature>
<sequence>MDYLSIFRIKARRGNRDDDSLNVNPLAIVQVVNEIFPSVSKVGSPMVESSEGSAEAKVSDNPHVLEPIPEEAKLLSDNLVDINIQAGSLDANIFQRKKKSCKKITKAVCEPILEKMVVDSVGKASTPSTAVHVIPKRSLQIREGHKNVEDPNLDKAAKKQKLS</sequence>
<organism evidence="2 3">
    <name type="scientific">Striga asiatica</name>
    <name type="common">Asiatic witchweed</name>
    <name type="synonym">Buchnera asiatica</name>
    <dbReference type="NCBI Taxonomy" id="4170"/>
    <lineage>
        <taxon>Eukaryota</taxon>
        <taxon>Viridiplantae</taxon>
        <taxon>Streptophyta</taxon>
        <taxon>Embryophyta</taxon>
        <taxon>Tracheophyta</taxon>
        <taxon>Spermatophyta</taxon>
        <taxon>Magnoliopsida</taxon>
        <taxon>eudicotyledons</taxon>
        <taxon>Gunneridae</taxon>
        <taxon>Pentapetalae</taxon>
        <taxon>asterids</taxon>
        <taxon>lamiids</taxon>
        <taxon>Lamiales</taxon>
        <taxon>Orobanchaceae</taxon>
        <taxon>Buchnereae</taxon>
        <taxon>Striga</taxon>
    </lineage>
</organism>
<keyword evidence="2" id="KW-0413">Isomerase</keyword>
<dbReference type="GO" id="GO:0016853">
    <property type="term" value="F:isomerase activity"/>
    <property type="evidence" value="ECO:0007669"/>
    <property type="project" value="UniProtKB-KW"/>
</dbReference>
<dbReference type="AlphaFoldDB" id="A0A5A7QCC3"/>
<accession>A0A5A7QCC3</accession>
<feature type="compositionally biased region" description="Basic and acidic residues" evidence="1">
    <location>
        <begin position="140"/>
        <end position="157"/>
    </location>
</feature>
<gene>
    <name evidence="2" type="ORF">STAS_19657</name>
</gene>
<protein>
    <submittedName>
        <fullName evidence="2">4-deoxy-L-threo-5-hexosulose-uronateketol-isomerase</fullName>
    </submittedName>
</protein>
<evidence type="ECO:0000313" key="3">
    <source>
        <dbReference type="Proteomes" id="UP000325081"/>
    </source>
</evidence>
<dbReference type="Proteomes" id="UP000325081">
    <property type="component" value="Unassembled WGS sequence"/>
</dbReference>
<dbReference type="EMBL" id="BKCP01006460">
    <property type="protein sequence ID" value="GER42840.1"/>
    <property type="molecule type" value="Genomic_DNA"/>
</dbReference>
<evidence type="ECO:0000313" key="2">
    <source>
        <dbReference type="EMBL" id="GER42840.1"/>
    </source>
</evidence>
<reference evidence="3" key="1">
    <citation type="journal article" date="2019" name="Curr. Biol.">
        <title>Genome Sequence of Striga asiatica Provides Insight into the Evolution of Plant Parasitism.</title>
        <authorList>
            <person name="Yoshida S."/>
            <person name="Kim S."/>
            <person name="Wafula E.K."/>
            <person name="Tanskanen J."/>
            <person name="Kim Y.M."/>
            <person name="Honaas L."/>
            <person name="Yang Z."/>
            <person name="Spallek T."/>
            <person name="Conn C.E."/>
            <person name="Ichihashi Y."/>
            <person name="Cheong K."/>
            <person name="Cui S."/>
            <person name="Der J.P."/>
            <person name="Gundlach H."/>
            <person name="Jiao Y."/>
            <person name="Hori C."/>
            <person name="Ishida J.K."/>
            <person name="Kasahara H."/>
            <person name="Kiba T."/>
            <person name="Kim M.S."/>
            <person name="Koo N."/>
            <person name="Laohavisit A."/>
            <person name="Lee Y.H."/>
            <person name="Lumba S."/>
            <person name="McCourt P."/>
            <person name="Mortimer J.C."/>
            <person name="Mutuku J.M."/>
            <person name="Nomura T."/>
            <person name="Sasaki-Sekimoto Y."/>
            <person name="Seto Y."/>
            <person name="Wang Y."/>
            <person name="Wakatake T."/>
            <person name="Sakakibara H."/>
            <person name="Demura T."/>
            <person name="Yamaguchi S."/>
            <person name="Yoneyama K."/>
            <person name="Manabe R.I."/>
            <person name="Nelson D.C."/>
            <person name="Schulman A.H."/>
            <person name="Timko M.P."/>
            <person name="dePamphilis C.W."/>
            <person name="Choi D."/>
            <person name="Shirasu K."/>
        </authorList>
    </citation>
    <scope>NUCLEOTIDE SEQUENCE [LARGE SCALE GENOMIC DNA]</scope>
    <source>
        <strain evidence="3">cv. UVA1</strain>
    </source>
</reference>
<name>A0A5A7QCC3_STRAF</name>
<keyword evidence="3" id="KW-1185">Reference proteome</keyword>
<proteinExistence type="predicted"/>